<evidence type="ECO:0000259" key="3">
    <source>
        <dbReference type="PROSITE" id="PS51459"/>
    </source>
</evidence>
<evidence type="ECO:0000313" key="4">
    <source>
        <dbReference type="EMBL" id="MQQ09633.1"/>
    </source>
</evidence>
<keyword evidence="5" id="KW-1185">Reference proteome</keyword>
<reference evidence="4 5" key="1">
    <citation type="submission" date="2019-10" db="EMBL/GenBank/DDBJ databases">
        <title>Epibacterium sp. nov., isolated from seawater.</title>
        <authorList>
            <person name="Zhang X."/>
            <person name="Li N."/>
        </authorList>
    </citation>
    <scope>NUCLEOTIDE SEQUENCE [LARGE SCALE GENOMIC DNA]</scope>
    <source>
        <strain evidence="4 5">SM1979</strain>
    </source>
</reference>
<feature type="binding site" evidence="2">
    <location>
        <begin position="326"/>
        <end position="333"/>
    </location>
    <ligand>
        <name>ATP</name>
        <dbReference type="ChEBI" id="CHEBI:30616"/>
    </ligand>
</feature>
<dbReference type="SUPFAM" id="SSF140931">
    <property type="entry name" value="Fic-like"/>
    <property type="match status" value="1"/>
</dbReference>
<dbReference type="InterPro" id="IPR003812">
    <property type="entry name" value="Fido"/>
</dbReference>
<evidence type="ECO:0000313" key="5">
    <source>
        <dbReference type="Proteomes" id="UP000444174"/>
    </source>
</evidence>
<dbReference type="Pfam" id="PF02661">
    <property type="entry name" value="Fic"/>
    <property type="match status" value="1"/>
</dbReference>
<organism evidence="4 5">
    <name type="scientific">Tritonibacter litoralis</name>
    <dbReference type="NCBI Taxonomy" id="2662264"/>
    <lineage>
        <taxon>Bacteria</taxon>
        <taxon>Pseudomonadati</taxon>
        <taxon>Pseudomonadota</taxon>
        <taxon>Alphaproteobacteria</taxon>
        <taxon>Rhodobacterales</taxon>
        <taxon>Paracoccaceae</taxon>
        <taxon>Tritonibacter</taxon>
    </lineage>
</organism>
<dbReference type="InterPro" id="IPR036597">
    <property type="entry name" value="Fido-like_dom_sf"/>
</dbReference>
<proteinExistence type="predicted"/>
<dbReference type="Proteomes" id="UP000444174">
    <property type="component" value="Unassembled WGS sequence"/>
</dbReference>
<dbReference type="AlphaFoldDB" id="A0A843YK86"/>
<dbReference type="Gene3D" id="1.10.3290.10">
    <property type="entry name" value="Fido-like domain"/>
    <property type="match status" value="1"/>
</dbReference>
<dbReference type="RefSeq" id="WP_153216608.1">
    <property type="nucleotide sequence ID" value="NZ_WIBF01000009.1"/>
</dbReference>
<dbReference type="PANTHER" id="PTHR13504:SF38">
    <property type="entry name" value="FIDO DOMAIN-CONTAINING PROTEIN"/>
    <property type="match status" value="1"/>
</dbReference>
<feature type="active site" evidence="1">
    <location>
        <position position="322"/>
    </location>
</feature>
<protein>
    <submittedName>
        <fullName evidence="4">Cell filamentation protein Fic</fullName>
    </submittedName>
</protein>
<dbReference type="EMBL" id="WIBF01000009">
    <property type="protein sequence ID" value="MQQ09633.1"/>
    <property type="molecule type" value="Genomic_DNA"/>
</dbReference>
<evidence type="ECO:0000256" key="1">
    <source>
        <dbReference type="PIRSR" id="PIRSR640198-1"/>
    </source>
</evidence>
<comment type="caution">
    <text evidence="4">The sequence shown here is derived from an EMBL/GenBank/DDBJ whole genome shotgun (WGS) entry which is preliminary data.</text>
</comment>
<keyword evidence="2" id="KW-0067">ATP-binding</keyword>
<feature type="domain" description="Fido" evidence="3">
    <location>
        <begin position="233"/>
        <end position="385"/>
    </location>
</feature>
<name>A0A843YK86_9RHOB</name>
<dbReference type="GO" id="GO:0005524">
    <property type="term" value="F:ATP binding"/>
    <property type="evidence" value="ECO:0007669"/>
    <property type="project" value="UniProtKB-KW"/>
</dbReference>
<dbReference type="PANTHER" id="PTHR13504">
    <property type="entry name" value="FIDO DOMAIN-CONTAINING PROTEIN DDB_G0283145"/>
    <property type="match status" value="1"/>
</dbReference>
<dbReference type="InterPro" id="IPR040198">
    <property type="entry name" value="Fido_containing"/>
</dbReference>
<gene>
    <name evidence="4" type="ORF">GFB49_14295</name>
</gene>
<keyword evidence="2" id="KW-0547">Nucleotide-binding</keyword>
<accession>A0A843YK86</accession>
<dbReference type="PROSITE" id="PS51459">
    <property type="entry name" value="FIDO"/>
    <property type="match status" value="1"/>
</dbReference>
<sequence length="494" mass="55359">MSQAQKTVGQVALLQRFDLRRPAPFVTSTVGPGSRSTRIEAGRRVEHYTRAYDPGETVAGHLRFALRYEPLDMGIIVAVMRAVQPAEIRDWVLAEPNGQYARRAWFFYEWATGGQLDLPDAGVVRYVSALSPEFHITAGPRKSPRHKVEDNLLGGPGFCPTVRRSDAIAAALDRGLAARGRAVLHSVAPDVLARAVNYLFTKETRTSFEIEHEVPSQEKAQRFVQSLQMADQLSLDHLQDLIALQGRIVDPRYAATGLRDFQNFVGGTIGFDYTEHVHFICPRPEDIAPLMTGWQEMSRRLVQDLDPVIAAAVIAFGFVFLHPFEDGNGRIHRFLIHKILSDQGFTPQGVLFPVSAAILRDRHGYDRCLEAFSGAIGPHIDWSWGPDKSLRVTNETADLYRYFDATPQVEYLFDRIDNTIEVDLRQELAFIARFDQALQAVRQIIDMPDRRARLLTQLVLQNGGRLSKGKRGQFAELTEDEIAAVEQAIATATS</sequence>
<evidence type="ECO:0000256" key="2">
    <source>
        <dbReference type="PIRSR" id="PIRSR640198-2"/>
    </source>
</evidence>